<evidence type="ECO:0000256" key="4">
    <source>
        <dbReference type="ARBA" id="ARBA00022763"/>
    </source>
</evidence>
<gene>
    <name evidence="12" type="ORF">X943_001094</name>
</gene>
<sequence length="350" mass="38473">MNSQLSVHSSIRRGGDAFAVGAGDSDPDSGAGNQTWPHEESLVIILDLTPACWVNGVAPVSPATSESRLQLYNLYNILYRFLKVYAFMSSDNRCCIIGTHASGSKILYEGLISNDWLESSFCGDGSRNKHVDSTVVGIWHAILDFIVSGAHSAGGDPQLTSAISMGLLYLNRLKQTGAGFGRRILLFDVSKVDGYKSQYIGLMNAAFTATKSNISINTCAFGESSRILEQLSDITNAKYLSMRKVLKSEGDLIPYDQSISQLLTFWLLPSQAASEHLSTQLPFDFSNTAVCYCHYRTVDIAFICPCCFAVYCSERDDNEKYRVFCFVCNSRLTKQLVKLKTAGDADLSRT</sequence>
<comment type="caution">
    <text evidence="12">The sequence shown here is derived from an EMBL/GenBank/DDBJ whole genome shotgun (WGS) entry which is preliminary data.</text>
</comment>
<keyword evidence="13" id="KW-1185">Reference proteome</keyword>
<comment type="similarity">
    <text evidence="2 11">Belongs to the TFB4 family.</text>
</comment>
<keyword evidence="10 11" id="KW-0539">Nucleus</keyword>
<keyword evidence="5 11" id="KW-0863">Zinc-finger</keyword>
<evidence type="ECO:0000256" key="2">
    <source>
        <dbReference type="ARBA" id="ARBA00005273"/>
    </source>
</evidence>
<keyword evidence="4 11" id="KW-0227">DNA damage</keyword>
<dbReference type="Gene3D" id="3.40.50.410">
    <property type="entry name" value="von Willebrand factor, type A domain"/>
    <property type="match status" value="1"/>
</dbReference>
<keyword evidence="6 11" id="KW-0862">Zinc</keyword>
<dbReference type="Proteomes" id="UP001195914">
    <property type="component" value="Unassembled WGS sequence"/>
</dbReference>
<dbReference type="InterPro" id="IPR004600">
    <property type="entry name" value="TFIIH_Tfb4/GTF2H3"/>
</dbReference>
<dbReference type="InterPro" id="IPR036465">
    <property type="entry name" value="vWFA_dom_sf"/>
</dbReference>
<dbReference type="AlphaFoldDB" id="A0AAD9G6Q2"/>
<evidence type="ECO:0000256" key="9">
    <source>
        <dbReference type="ARBA" id="ARBA00023204"/>
    </source>
</evidence>
<evidence type="ECO:0008006" key="14">
    <source>
        <dbReference type="Google" id="ProtNLM"/>
    </source>
</evidence>
<dbReference type="GO" id="GO:0005675">
    <property type="term" value="C:transcription factor TFIIH holo complex"/>
    <property type="evidence" value="ECO:0007669"/>
    <property type="project" value="UniProtKB-UniRule"/>
</dbReference>
<keyword evidence="9 11" id="KW-0234">DNA repair</keyword>
<keyword evidence="8 11" id="KW-0804">Transcription</keyword>
<dbReference type="GO" id="GO:0006289">
    <property type="term" value="P:nucleotide-excision repair"/>
    <property type="evidence" value="ECO:0007669"/>
    <property type="project" value="UniProtKB-UniRule"/>
</dbReference>
<reference evidence="12" key="2">
    <citation type="submission" date="2021-05" db="EMBL/GenBank/DDBJ databases">
        <authorList>
            <person name="Pain A."/>
        </authorList>
    </citation>
    <scope>NUCLEOTIDE SEQUENCE</scope>
    <source>
        <strain evidence="12">1802A</strain>
    </source>
</reference>
<reference evidence="12" key="1">
    <citation type="journal article" date="2014" name="Nucleic Acids Res.">
        <title>The evolutionary dynamics of variant antigen genes in Babesia reveal a history of genomic innovation underlying host-parasite interaction.</title>
        <authorList>
            <person name="Jackson A.P."/>
            <person name="Otto T.D."/>
            <person name="Darby A."/>
            <person name="Ramaprasad A."/>
            <person name="Xia D."/>
            <person name="Echaide I.E."/>
            <person name="Farber M."/>
            <person name="Gahlot S."/>
            <person name="Gamble J."/>
            <person name="Gupta D."/>
            <person name="Gupta Y."/>
            <person name="Jackson L."/>
            <person name="Malandrin L."/>
            <person name="Malas T.B."/>
            <person name="Moussa E."/>
            <person name="Nair M."/>
            <person name="Reid A.J."/>
            <person name="Sanders M."/>
            <person name="Sharma J."/>
            <person name="Tracey A."/>
            <person name="Quail M.A."/>
            <person name="Weir W."/>
            <person name="Wastling J.M."/>
            <person name="Hall N."/>
            <person name="Willadsen P."/>
            <person name="Lingelbach K."/>
            <person name="Shiels B."/>
            <person name="Tait A."/>
            <person name="Berriman M."/>
            <person name="Allred D.R."/>
            <person name="Pain A."/>
        </authorList>
    </citation>
    <scope>NUCLEOTIDE SEQUENCE</scope>
    <source>
        <strain evidence="12">1802A</strain>
    </source>
</reference>
<dbReference type="GO" id="GO:0006355">
    <property type="term" value="P:regulation of DNA-templated transcription"/>
    <property type="evidence" value="ECO:0007669"/>
    <property type="project" value="InterPro"/>
</dbReference>
<keyword evidence="7 11" id="KW-0805">Transcription regulation</keyword>
<evidence type="ECO:0000256" key="1">
    <source>
        <dbReference type="ARBA" id="ARBA00004123"/>
    </source>
</evidence>
<accession>A0AAD9G6Q2</accession>
<evidence type="ECO:0000256" key="10">
    <source>
        <dbReference type="ARBA" id="ARBA00023242"/>
    </source>
</evidence>
<dbReference type="GO" id="GO:0000439">
    <property type="term" value="C:transcription factor TFIIH core complex"/>
    <property type="evidence" value="ECO:0007669"/>
    <property type="project" value="UniProtKB-UniRule"/>
</dbReference>
<dbReference type="PANTHER" id="PTHR12831">
    <property type="entry name" value="TRANSCRIPTION INITIATION FACTOR IIH TFIIH , POLYPEPTIDE 3-RELATED"/>
    <property type="match status" value="1"/>
</dbReference>
<proteinExistence type="inferred from homology"/>
<evidence type="ECO:0000256" key="3">
    <source>
        <dbReference type="ARBA" id="ARBA00022723"/>
    </source>
</evidence>
<dbReference type="EMBL" id="JAHBMH010000073">
    <property type="protein sequence ID" value="KAK1932848.1"/>
    <property type="molecule type" value="Genomic_DNA"/>
</dbReference>
<protein>
    <recommendedName>
        <fullName evidence="14">RNA polymerase II transcription factor B subunit 4</fullName>
    </recommendedName>
</protein>
<evidence type="ECO:0000256" key="5">
    <source>
        <dbReference type="ARBA" id="ARBA00022771"/>
    </source>
</evidence>
<evidence type="ECO:0000256" key="7">
    <source>
        <dbReference type="ARBA" id="ARBA00023015"/>
    </source>
</evidence>
<comment type="subcellular location">
    <subcellularLocation>
        <location evidence="1 11">Nucleus</location>
    </subcellularLocation>
</comment>
<dbReference type="PANTHER" id="PTHR12831:SF0">
    <property type="entry name" value="GENERAL TRANSCRIPTION FACTOR IIH SUBUNIT 3"/>
    <property type="match status" value="1"/>
</dbReference>
<evidence type="ECO:0000313" key="12">
    <source>
        <dbReference type="EMBL" id="KAK1932848.1"/>
    </source>
</evidence>
<organism evidence="12 13">
    <name type="scientific">Babesia divergens</name>
    <dbReference type="NCBI Taxonomy" id="32595"/>
    <lineage>
        <taxon>Eukaryota</taxon>
        <taxon>Sar</taxon>
        <taxon>Alveolata</taxon>
        <taxon>Apicomplexa</taxon>
        <taxon>Aconoidasida</taxon>
        <taxon>Piroplasmida</taxon>
        <taxon>Babesiidae</taxon>
        <taxon>Babesia</taxon>
    </lineage>
</organism>
<keyword evidence="3 11" id="KW-0479">Metal-binding</keyword>
<evidence type="ECO:0000256" key="8">
    <source>
        <dbReference type="ARBA" id="ARBA00023163"/>
    </source>
</evidence>
<evidence type="ECO:0000313" key="13">
    <source>
        <dbReference type="Proteomes" id="UP001195914"/>
    </source>
</evidence>
<evidence type="ECO:0000256" key="6">
    <source>
        <dbReference type="ARBA" id="ARBA00022833"/>
    </source>
</evidence>
<evidence type="ECO:0000256" key="11">
    <source>
        <dbReference type="RuleBase" id="RU368090"/>
    </source>
</evidence>
<dbReference type="Pfam" id="PF03850">
    <property type="entry name" value="Tfb4"/>
    <property type="match status" value="1"/>
</dbReference>
<name>A0AAD9G6Q2_BABDI</name>
<dbReference type="GO" id="GO:0008270">
    <property type="term" value="F:zinc ion binding"/>
    <property type="evidence" value="ECO:0007669"/>
    <property type="project" value="UniProtKB-KW"/>
</dbReference>